<dbReference type="Pfam" id="PF13456">
    <property type="entry name" value="RVT_3"/>
    <property type="match status" value="1"/>
</dbReference>
<dbReference type="Proteomes" id="UP000593573">
    <property type="component" value="Unassembled WGS sequence"/>
</dbReference>
<feature type="domain" description="RNase H type-1" evidence="1">
    <location>
        <begin position="5"/>
        <end position="83"/>
    </location>
</feature>
<evidence type="ECO:0000313" key="2">
    <source>
        <dbReference type="EMBL" id="MBA0660638.1"/>
    </source>
</evidence>
<gene>
    <name evidence="2" type="ORF">Goklo_012625</name>
</gene>
<accession>A0A7J8VCV0</accession>
<dbReference type="GO" id="GO:0004523">
    <property type="term" value="F:RNA-DNA hybrid ribonuclease activity"/>
    <property type="evidence" value="ECO:0007669"/>
    <property type="project" value="InterPro"/>
</dbReference>
<dbReference type="PANTHER" id="PTHR47074:SF61">
    <property type="entry name" value="RNASE H TYPE-1 DOMAIN-CONTAINING PROTEIN"/>
    <property type="match status" value="1"/>
</dbReference>
<comment type="caution">
    <text evidence="2">The sequence shown here is derived from an EMBL/GenBank/DDBJ whole genome shotgun (WGS) entry which is preliminary data.</text>
</comment>
<evidence type="ECO:0000313" key="3">
    <source>
        <dbReference type="Proteomes" id="UP000593573"/>
    </source>
</evidence>
<sequence>MHKKLASPFDTEGLACLQALLLGIQLGFSLTIFEGDAKSVIQKCESNNPDRSKICAIIYNIEQLKRVFHSISFRHVYRTADYLDHFLASEILKLSQKLIFQVGFHIPSLML</sequence>
<dbReference type="GO" id="GO:0003676">
    <property type="term" value="F:nucleic acid binding"/>
    <property type="evidence" value="ECO:0007669"/>
    <property type="project" value="InterPro"/>
</dbReference>
<reference evidence="2 3" key="1">
    <citation type="journal article" date="2019" name="Genome Biol. Evol.">
        <title>Insights into the evolution of the New World diploid cottons (Gossypium, subgenus Houzingenia) based on genome sequencing.</title>
        <authorList>
            <person name="Grover C.E."/>
            <person name="Arick M.A. 2nd"/>
            <person name="Thrash A."/>
            <person name="Conover J.L."/>
            <person name="Sanders W.S."/>
            <person name="Peterson D.G."/>
            <person name="Frelichowski J.E."/>
            <person name="Scheffler J.A."/>
            <person name="Scheffler B.E."/>
            <person name="Wendel J.F."/>
        </authorList>
    </citation>
    <scope>NUCLEOTIDE SEQUENCE [LARGE SCALE GENOMIC DNA]</scope>
    <source>
        <strain evidence="2">57</strain>
        <tissue evidence="2">Leaf</tissue>
    </source>
</reference>
<dbReference type="EMBL" id="JABFAB010000009">
    <property type="protein sequence ID" value="MBA0660638.1"/>
    <property type="molecule type" value="Genomic_DNA"/>
</dbReference>
<protein>
    <recommendedName>
        <fullName evidence="1">RNase H type-1 domain-containing protein</fullName>
    </recommendedName>
</protein>
<dbReference type="OrthoDB" id="1749266at2759"/>
<keyword evidence="3" id="KW-1185">Reference proteome</keyword>
<evidence type="ECO:0000259" key="1">
    <source>
        <dbReference type="Pfam" id="PF13456"/>
    </source>
</evidence>
<dbReference type="InterPro" id="IPR052929">
    <property type="entry name" value="RNase_H-like_EbsB-rel"/>
</dbReference>
<dbReference type="InterPro" id="IPR036397">
    <property type="entry name" value="RNaseH_sf"/>
</dbReference>
<dbReference type="CDD" id="cd06222">
    <property type="entry name" value="RNase_H_like"/>
    <property type="match status" value="1"/>
</dbReference>
<dbReference type="InterPro" id="IPR002156">
    <property type="entry name" value="RNaseH_domain"/>
</dbReference>
<name>A0A7J8VCV0_9ROSI</name>
<dbReference type="InterPro" id="IPR044730">
    <property type="entry name" value="RNase_H-like_dom_plant"/>
</dbReference>
<dbReference type="AlphaFoldDB" id="A0A7J8VCV0"/>
<proteinExistence type="predicted"/>
<dbReference type="Gene3D" id="3.30.420.10">
    <property type="entry name" value="Ribonuclease H-like superfamily/Ribonuclease H"/>
    <property type="match status" value="1"/>
</dbReference>
<dbReference type="PANTHER" id="PTHR47074">
    <property type="entry name" value="BNAC02G40300D PROTEIN"/>
    <property type="match status" value="1"/>
</dbReference>
<organism evidence="2 3">
    <name type="scientific">Gossypium klotzschianum</name>
    <dbReference type="NCBI Taxonomy" id="34286"/>
    <lineage>
        <taxon>Eukaryota</taxon>
        <taxon>Viridiplantae</taxon>
        <taxon>Streptophyta</taxon>
        <taxon>Embryophyta</taxon>
        <taxon>Tracheophyta</taxon>
        <taxon>Spermatophyta</taxon>
        <taxon>Magnoliopsida</taxon>
        <taxon>eudicotyledons</taxon>
        <taxon>Gunneridae</taxon>
        <taxon>Pentapetalae</taxon>
        <taxon>rosids</taxon>
        <taxon>malvids</taxon>
        <taxon>Malvales</taxon>
        <taxon>Malvaceae</taxon>
        <taxon>Malvoideae</taxon>
        <taxon>Gossypium</taxon>
    </lineage>
</organism>